<dbReference type="InterPro" id="IPR004610">
    <property type="entry name" value="RecJ"/>
</dbReference>
<dbReference type="GO" id="GO:0006310">
    <property type="term" value="P:DNA recombination"/>
    <property type="evidence" value="ECO:0007669"/>
    <property type="project" value="InterPro"/>
</dbReference>
<evidence type="ECO:0000256" key="4">
    <source>
        <dbReference type="ARBA" id="ARBA00022801"/>
    </source>
</evidence>
<dbReference type="InterPro" id="IPR051673">
    <property type="entry name" value="SSDNA_exonuclease_RecJ"/>
</dbReference>
<dbReference type="InterPro" id="IPR003156">
    <property type="entry name" value="DHHA1_dom"/>
</dbReference>
<dbReference type="Proteomes" id="UP000286482">
    <property type="component" value="Unassembled WGS sequence"/>
</dbReference>
<dbReference type="EMBL" id="RAQO01000008">
    <property type="protein sequence ID" value="RKF15942.1"/>
    <property type="molecule type" value="Genomic_DNA"/>
</dbReference>
<evidence type="ECO:0000259" key="8">
    <source>
        <dbReference type="Pfam" id="PF17768"/>
    </source>
</evidence>
<evidence type="ECO:0000313" key="10">
    <source>
        <dbReference type="Proteomes" id="UP000286482"/>
    </source>
</evidence>
<evidence type="ECO:0000313" key="9">
    <source>
        <dbReference type="EMBL" id="RKF15942.1"/>
    </source>
</evidence>
<keyword evidence="5 9" id="KW-0269">Exonuclease</keyword>
<dbReference type="GO" id="GO:0003676">
    <property type="term" value="F:nucleic acid binding"/>
    <property type="evidence" value="ECO:0007669"/>
    <property type="project" value="InterPro"/>
</dbReference>
<reference evidence="9 10" key="1">
    <citation type="submission" date="2018-09" db="EMBL/GenBank/DDBJ databases">
        <authorList>
            <person name="Wang Z."/>
        </authorList>
    </citation>
    <scope>NUCLEOTIDE SEQUENCE [LARGE SCALE GENOMIC DNA]</scope>
    <source>
        <strain evidence="9 10">ALS 81</strain>
    </source>
</reference>
<protein>
    <recommendedName>
        <fullName evidence="2">Single-stranded-DNA-specific exonuclease RecJ</fullName>
    </recommendedName>
</protein>
<name>A0A420E9M5_9ALTE</name>
<dbReference type="PANTHER" id="PTHR30255">
    <property type="entry name" value="SINGLE-STRANDED-DNA-SPECIFIC EXONUCLEASE RECJ"/>
    <property type="match status" value="1"/>
</dbReference>
<evidence type="ECO:0000256" key="1">
    <source>
        <dbReference type="ARBA" id="ARBA00005915"/>
    </source>
</evidence>
<evidence type="ECO:0000259" key="6">
    <source>
        <dbReference type="Pfam" id="PF01368"/>
    </source>
</evidence>
<dbReference type="AlphaFoldDB" id="A0A420E9M5"/>
<feature type="domain" description="RecJ OB" evidence="8">
    <location>
        <begin position="463"/>
        <end position="567"/>
    </location>
</feature>
<feature type="domain" description="DHHA1" evidence="7">
    <location>
        <begin position="352"/>
        <end position="443"/>
    </location>
</feature>
<comment type="caution">
    <text evidence="9">The sequence shown here is derived from an EMBL/GenBank/DDBJ whole genome shotgun (WGS) entry which is preliminary data.</text>
</comment>
<dbReference type="Pfam" id="PF01368">
    <property type="entry name" value="DHH"/>
    <property type="match status" value="1"/>
</dbReference>
<dbReference type="OrthoDB" id="9809852at2"/>
<keyword evidence="4" id="KW-0378">Hydrolase</keyword>
<accession>A0A420E9M5</accession>
<dbReference type="SUPFAM" id="SSF64182">
    <property type="entry name" value="DHH phosphoesterases"/>
    <property type="match status" value="1"/>
</dbReference>
<dbReference type="NCBIfam" id="TIGR00644">
    <property type="entry name" value="recJ"/>
    <property type="match status" value="1"/>
</dbReference>
<dbReference type="InterPro" id="IPR038763">
    <property type="entry name" value="DHH_sf"/>
</dbReference>
<dbReference type="Gene3D" id="3.10.310.30">
    <property type="match status" value="1"/>
</dbReference>
<evidence type="ECO:0000256" key="5">
    <source>
        <dbReference type="ARBA" id="ARBA00022839"/>
    </source>
</evidence>
<dbReference type="PANTHER" id="PTHR30255:SF2">
    <property type="entry name" value="SINGLE-STRANDED-DNA-SPECIFIC EXONUCLEASE RECJ"/>
    <property type="match status" value="1"/>
</dbReference>
<dbReference type="Pfam" id="PF17768">
    <property type="entry name" value="RecJ_OB"/>
    <property type="match status" value="1"/>
</dbReference>
<gene>
    <name evidence="9" type="primary">recJ</name>
    <name evidence="9" type="ORF">DBZ36_14805</name>
</gene>
<comment type="similarity">
    <text evidence="1">Belongs to the RecJ family.</text>
</comment>
<dbReference type="GO" id="GO:0006281">
    <property type="term" value="P:DNA repair"/>
    <property type="evidence" value="ECO:0007669"/>
    <property type="project" value="InterPro"/>
</dbReference>
<evidence type="ECO:0000256" key="2">
    <source>
        <dbReference type="ARBA" id="ARBA00019841"/>
    </source>
</evidence>
<evidence type="ECO:0000256" key="3">
    <source>
        <dbReference type="ARBA" id="ARBA00022722"/>
    </source>
</evidence>
<dbReference type="FunFam" id="3.90.1640.30:FF:000001">
    <property type="entry name" value="Single-stranded-DNA-specific exonuclease RecJ"/>
    <property type="match status" value="1"/>
</dbReference>
<dbReference type="GO" id="GO:0008409">
    <property type="term" value="F:5'-3' exonuclease activity"/>
    <property type="evidence" value="ECO:0007669"/>
    <property type="project" value="InterPro"/>
</dbReference>
<dbReference type="Pfam" id="PF02272">
    <property type="entry name" value="DHHA1"/>
    <property type="match status" value="1"/>
</dbReference>
<proteinExistence type="inferred from homology"/>
<evidence type="ECO:0000259" key="7">
    <source>
        <dbReference type="Pfam" id="PF02272"/>
    </source>
</evidence>
<organism evidence="9 10">
    <name type="scientific">Alginatibacterium sediminis</name>
    <dbReference type="NCBI Taxonomy" id="2164068"/>
    <lineage>
        <taxon>Bacteria</taxon>
        <taxon>Pseudomonadati</taxon>
        <taxon>Pseudomonadota</taxon>
        <taxon>Gammaproteobacteria</taxon>
        <taxon>Alteromonadales</taxon>
        <taxon>Alteromonadaceae</taxon>
        <taxon>Alginatibacterium</taxon>
    </lineage>
</organism>
<sequence length="572" mass="62867">MIRHPYRDLEHWDSKLHPVLKQVLARRGIEHDALLDKQLSSLLPPNALHHIDAAVAILLKALENQSRIIIVGDFDADGATSTALLMSALPQFGFLNVDFIVPDRFRYGYGLSCEIVDLVAQHGCDLIITVDNGISSIDGVDHANSLGMQVLVTDHHLPGDQIPNAAAIVNPNQRACEFPSKNLAGVGVAFYLVVALRAAMRSSGLFESKRIAIPNLSQCLDLVALGTVADVVSLDENNRILVEHGLQRIRSGRARAGIQALIDVAKRESHRLVASDLGFAIGPRLNAVGRLDDMALGIECLICNDVYKAREYASEMDSLNAERKTIEKGMQHEAEAFVATINFEQSALPKALSLYQSDWHQGVVGLVASRIKEKFHRPVFAFADGENGDLKGSGRSVPGVHLRDLLERIDTQNPGLIAKYGGHAMAAGLSLKQGDFERFQEQLRVHSEQFIDEQSLSHSIYSDGELPVELLNLDFAEKIRALGPWGQGFAEPIFDGVFQLRAQRVVGQSHLKLSVSSALAPQLQLDAIAFNVDREIWPNASVQLARLVYKLDINEFRGRRSVQLLIESLEPA</sequence>
<keyword evidence="3" id="KW-0540">Nuclease</keyword>
<keyword evidence="10" id="KW-1185">Reference proteome</keyword>
<dbReference type="InterPro" id="IPR041122">
    <property type="entry name" value="RecJ_OB"/>
</dbReference>
<dbReference type="InterPro" id="IPR001667">
    <property type="entry name" value="DDH_dom"/>
</dbReference>
<dbReference type="Gene3D" id="3.90.1640.30">
    <property type="match status" value="1"/>
</dbReference>
<feature type="domain" description="DDH" evidence="6">
    <location>
        <begin position="67"/>
        <end position="227"/>
    </location>
</feature>